<dbReference type="RefSeq" id="WP_079481682.1">
    <property type="nucleotide sequence ID" value="NZ_CBML010000001.1"/>
</dbReference>
<accession>A0A1U6JRB3</accession>
<evidence type="ECO:0000313" key="1">
    <source>
        <dbReference type="EMBL" id="SLK22647.1"/>
    </source>
</evidence>
<sequence>MYYTKIIFNSGDWKKLTYSFKLNMLCRELEIIYDNFLGGYTTKGIKLNRNQYAHLKQLLKIENFKKYRDNLNIDNYISLLDTYRWSLQCISNDGEPMLEIPNRGDDYIMPPDFVINLVEYIAEIGIEPELIPKMRLF</sequence>
<evidence type="ECO:0000313" key="2">
    <source>
        <dbReference type="Proteomes" id="UP000190476"/>
    </source>
</evidence>
<name>A0A1U6JRB3_9CLOT</name>
<dbReference type="GeneID" id="66300651"/>
<organism evidence="1 2">
    <name type="scientific">Clostridium chauvoei JF4335</name>
    <dbReference type="NCBI Taxonomy" id="1351755"/>
    <lineage>
        <taxon>Bacteria</taxon>
        <taxon>Bacillati</taxon>
        <taxon>Bacillota</taxon>
        <taxon>Clostridia</taxon>
        <taxon>Eubacteriales</taxon>
        <taxon>Clostridiaceae</taxon>
        <taxon>Clostridium</taxon>
    </lineage>
</organism>
<reference evidence="2" key="1">
    <citation type="submission" date="2017-03" db="EMBL/GenBank/DDBJ databases">
        <authorList>
            <person name="Falquet L."/>
            <person name="Falquet L."/>
        </authorList>
    </citation>
    <scope>NUCLEOTIDE SEQUENCE [LARGE SCALE GENOMIC DNA]</scope>
</reference>
<dbReference type="AlphaFoldDB" id="A0A1U6JRB3"/>
<keyword evidence="2" id="KW-1185">Reference proteome</keyword>
<dbReference type="OrthoDB" id="9933930at2"/>
<gene>
    <name evidence="1" type="ORF">CCH01_24960</name>
</gene>
<dbReference type="Proteomes" id="UP000190476">
    <property type="component" value="Chromosome I"/>
</dbReference>
<proteinExistence type="predicted"/>
<protein>
    <submittedName>
        <fullName evidence="1">Uncharacterized protein</fullName>
    </submittedName>
</protein>
<dbReference type="EMBL" id="LT799839">
    <property type="protein sequence ID" value="SLK22647.1"/>
    <property type="molecule type" value="Genomic_DNA"/>
</dbReference>